<comment type="caution">
    <text evidence="1">The sequence shown here is derived from an EMBL/GenBank/DDBJ whole genome shotgun (WGS) entry which is preliminary data.</text>
</comment>
<evidence type="ECO:0000313" key="1">
    <source>
        <dbReference type="EMBL" id="CAL0318908.1"/>
    </source>
</evidence>
<accession>A0AAV1XC90</accession>
<dbReference type="AlphaFoldDB" id="A0AAV1XC90"/>
<dbReference type="InterPro" id="IPR004252">
    <property type="entry name" value="Probable_transposase_24"/>
</dbReference>
<dbReference type="Pfam" id="PF03004">
    <property type="entry name" value="Transposase_24"/>
    <property type="match status" value="1"/>
</dbReference>
<reference evidence="1 2" key="1">
    <citation type="submission" date="2024-03" db="EMBL/GenBank/DDBJ databases">
        <authorList>
            <person name="Martinez-Hernandez J."/>
        </authorList>
    </citation>
    <scope>NUCLEOTIDE SEQUENCE [LARGE SCALE GENOMIC DNA]</scope>
</reference>
<gene>
    <name evidence="1" type="ORF">LLUT_LOCUS19968</name>
</gene>
<protein>
    <submittedName>
        <fullName evidence="1">Uncharacterized protein</fullName>
    </submittedName>
</protein>
<proteinExistence type="predicted"/>
<dbReference type="EMBL" id="CAXHTB010000013">
    <property type="protein sequence ID" value="CAL0318908.1"/>
    <property type="molecule type" value="Genomic_DNA"/>
</dbReference>
<sequence length="162" mass="17384">MVNGKPPGRGNLYVVTHKRKDGTFVNEAARNVAEQIQEALTQTNIDESEASPHDSVGRVMGPDHSGRVLTMGMGAVPTNTYRNTRLRASDLSHSSSFAGASSSSNDWRERCNNLESAFKSYIIMKEGGIPEGLASFFIHEHDDASMSDTPLGARGSSGASNI</sequence>
<evidence type="ECO:0000313" key="2">
    <source>
        <dbReference type="Proteomes" id="UP001497480"/>
    </source>
</evidence>
<name>A0AAV1XC90_LUPLU</name>
<dbReference type="Proteomes" id="UP001497480">
    <property type="component" value="Unassembled WGS sequence"/>
</dbReference>
<keyword evidence="2" id="KW-1185">Reference proteome</keyword>
<organism evidence="1 2">
    <name type="scientific">Lupinus luteus</name>
    <name type="common">European yellow lupine</name>
    <dbReference type="NCBI Taxonomy" id="3873"/>
    <lineage>
        <taxon>Eukaryota</taxon>
        <taxon>Viridiplantae</taxon>
        <taxon>Streptophyta</taxon>
        <taxon>Embryophyta</taxon>
        <taxon>Tracheophyta</taxon>
        <taxon>Spermatophyta</taxon>
        <taxon>Magnoliopsida</taxon>
        <taxon>eudicotyledons</taxon>
        <taxon>Gunneridae</taxon>
        <taxon>Pentapetalae</taxon>
        <taxon>rosids</taxon>
        <taxon>fabids</taxon>
        <taxon>Fabales</taxon>
        <taxon>Fabaceae</taxon>
        <taxon>Papilionoideae</taxon>
        <taxon>50 kb inversion clade</taxon>
        <taxon>genistoids sensu lato</taxon>
        <taxon>core genistoids</taxon>
        <taxon>Genisteae</taxon>
        <taxon>Lupinus</taxon>
    </lineage>
</organism>